<keyword evidence="2" id="KW-1185">Reference proteome</keyword>
<dbReference type="EMBL" id="JAVDQD010000003">
    <property type="protein sequence ID" value="MDR6239930.1"/>
    <property type="molecule type" value="Genomic_DNA"/>
</dbReference>
<proteinExistence type="predicted"/>
<dbReference type="AlphaFoldDB" id="A0AAE3XNV0"/>
<sequence>MNNLEKSRLKLVKDEYIGELFFLRSNNCWTFKLREDYKSKFVHSEGIKSDNVIAVILESPHIYEFENLSLSCEDGKKYYSRPLNNNKSREALINILQKIMTSFYEKSKKYEVVLINAIQFQNSLGKNLDSDENIDIRNENWIKNWIDYNIDFINRVKSVSPKLIFNLCTQGSYKLSNCKNVYQNLDDEYIQKFGLKFTNTKSDKVLFEVRRQFGYEKFTLQDVVEYKLEQKGCITNDNYCKYYHPSKFTHDKKPTYPSLEDKNKINFSKKKLAIVND</sequence>
<gene>
    <name evidence="1" type="ORF">HNQ88_002978</name>
</gene>
<accession>A0AAE3XNV0</accession>
<name>A0AAE3XNV0_9BACT</name>
<protein>
    <submittedName>
        <fullName evidence="1">Uncharacterized protein</fullName>
    </submittedName>
</protein>
<reference evidence="1" key="1">
    <citation type="submission" date="2023-07" db="EMBL/GenBank/DDBJ databases">
        <title>Genomic Encyclopedia of Type Strains, Phase IV (KMG-IV): sequencing the most valuable type-strain genomes for metagenomic binning, comparative biology and taxonomic classification.</title>
        <authorList>
            <person name="Goeker M."/>
        </authorList>
    </citation>
    <scope>NUCLEOTIDE SEQUENCE</scope>
    <source>
        <strain evidence="1">DSM 26174</strain>
    </source>
</reference>
<comment type="caution">
    <text evidence="1">The sequence shown here is derived from an EMBL/GenBank/DDBJ whole genome shotgun (WGS) entry which is preliminary data.</text>
</comment>
<dbReference type="Proteomes" id="UP001185092">
    <property type="component" value="Unassembled WGS sequence"/>
</dbReference>
<evidence type="ECO:0000313" key="2">
    <source>
        <dbReference type="Proteomes" id="UP001185092"/>
    </source>
</evidence>
<evidence type="ECO:0000313" key="1">
    <source>
        <dbReference type="EMBL" id="MDR6239930.1"/>
    </source>
</evidence>
<organism evidence="1 2">
    <name type="scientific">Aureibacter tunicatorum</name>
    <dbReference type="NCBI Taxonomy" id="866807"/>
    <lineage>
        <taxon>Bacteria</taxon>
        <taxon>Pseudomonadati</taxon>
        <taxon>Bacteroidota</taxon>
        <taxon>Cytophagia</taxon>
        <taxon>Cytophagales</taxon>
        <taxon>Persicobacteraceae</taxon>
        <taxon>Aureibacter</taxon>
    </lineage>
</organism>
<dbReference type="RefSeq" id="WP_309939735.1">
    <property type="nucleotide sequence ID" value="NZ_AP025305.1"/>
</dbReference>